<evidence type="ECO:0000313" key="3">
    <source>
        <dbReference type="Proteomes" id="UP001162834"/>
    </source>
</evidence>
<organism evidence="2 3">
    <name type="scientific">Capillimicrobium parvum</name>
    <dbReference type="NCBI Taxonomy" id="2884022"/>
    <lineage>
        <taxon>Bacteria</taxon>
        <taxon>Bacillati</taxon>
        <taxon>Actinomycetota</taxon>
        <taxon>Thermoleophilia</taxon>
        <taxon>Solirubrobacterales</taxon>
        <taxon>Capillimicrobiaceae</taxon>
        <taxon>Capillimicrobium</taxon>
    </lineage>
</organism>
<name>A0A9E6XYG0_9ACTN</name>
<dbReference type="GO" id="GO:0003677">
    <property type="term" value="F:DNA binding"/>
    <property type="evidence" value="ECO:0007669"/>
    <property type="project" value="InterPro"/>
</dbReference>
<gene>
    <name evidence="2" type="ORF">DSM104329_02494</name>
</gene>
<dbReference type="InterPro" id="IPR041657">
    <property type="entry name" value="HTH_17"/>
</dbReference>
<sequence>MAALLTAEDVAAQLQMTKAGVWSETRAGRFPAVRCGRSYRYRQQDVEAWIETNVTGALPTRGRP</sequence>
<dbReference type="Proteomes" id="UP001162834">
    <property type="component" value="Chromosome"/>
</dbReference>
<protein>
    <recommendedName>
        <fullName evidence="1">Helix-turn-helix domain-containing protein</fullName>
    </recommendedName>
</protein>
<dbReference type="EMBL" id="CP087164">
    <property type="protein sequence ID" value="UGS36096.1"/>
    <property type="molecule type" value="Genomic_DNA"/>
</dbReference>
<reference evidence="2" key="1">
    <citation type="journal article" date="2022" name="Int. J. Syst. Evol. Microbiol.">
        <title>Pseudomonas aegrilactucae sp. nov. and Pseudomonas morbosilactucae sp. nov., pathogens causing bacterial rot of lettuce in Japan.</title>
        <authorList>
            <person name="Sawada H."/>
            <person name="Fujikawa T."/>
            <person name="Satou M."/>
        </authorList>
    </citation>
    <scope>NUCLEOTIDE SEQUENCE</scope>
    <source>
        <strain evidence="2">0166_1</strain>
    </source>
</reference>
<feature type="domain" description="Helix-turn-helix" evidence="1">
    <location>
        <begin position="4"/>
        <end position="53"/>
    </location>
</feature>
<keyword evidence="3" id="KW-1185">Reference proteome</keyword>
<dbReference type="Pfam" id="PF12728">
    <property type="entry name" value="HTH_17"/>
    <property type="match status" value="1"/>
</dbReference>
<evidence type="ECO:0000313" key="2">
    <source>
        <dbReference type="EMBL" id="UGS36096.1"/>
    </source>
</evidence>
<accession>A0A9E6XYG0</accession>
<dbReference type="AlphaFoldDB" id="A0A9E6XYG0"/>
<dbReference type="NCBIfam" id="TIGR01764">
    <property type="entry name" value="excise"/>
    <property type="match status" value="1"/>
</dbReference>
<proteinExistence type="predicted"/>
<evidence type="ECO:0000259" key="1">
    <source>
        <dbReference type="Pfam" id="PF12728"/>
    </source>
</evidence>
<dbReference type="KEGG" id="sbae:DSM104329_02494"/>
<dbReference type="InterPro" id="IPR010093">
    <property type="entry name" value="SinI_DNA-bd"/>
</dbReference>
<dbReference type="Gene3D" id="1.10.238.160">
    <property type="match status" value="1"/>
</dbReference>
<dbReference type="RefSeq" id="WP_259315773.1">
    <property type="nucleotide sequence ID" value="NZ_CP087164.1"/>
</dbReference>